<accession>A0A117S0F2</accession>
<dbReference type="EMBL" id="LMXB01000053">
    <property type="protein sequence ID" value="KUO19337.1"/>
    <property type="molecule type" value="Genomic_DNA"/>
</dbReference>
<protein>
    <submittedName>
        <fullName evidence="1">Uncharacterized protein</fullName>
    </submittedName>
</protein>
<keyword evidence="2" id="KW-1185">Reference proteome</keyword>
<name>A0A117S0F2_9ACTN</name>
<dbReference type="AlphaFoldDB" id="A0A117S0F2"/>
<proteinExistence type="predicted"/>
<gene>
    <name evidence="1" type="ORF">AQJ91_20475</name>
</gene>
<sequence length="59" mass="6255">MRGAAALTAVHVCLRYVREDPNPRPTRAAHARPAAALLFALGSSWGAMASEPVVSREVV</sequence>
<reference evidence="1 2" key="1">
    <citation type="submission" date="2015-10" db="EMBL/GenBank/DDBJ databases">
        <title>Draft genome sequence of Streptomyces sp. RV15, isolated from a marine sponge.</title>
        <authorList>
            <person name="Ruckert C."/>
            <person name="Abdelmohsen U.R."/>
            <person name="Winkler A."/>
            <person name="Hentschel U."/>
            <person name="Kalinowski J."/>
            <person name="Kampfer P."/>
            <person name="Glaeser S."/>
        </authorList>
    </citation>
    <scope>NUCLEOTIDE SEQUENCE [LARGE SCALE GENOMIC DNA]</scope>
    <source>
        <strain evidence="1 2">RV15</strain>
    </source>
</reference>
<evidence type="ECO:0000313" key="2">
    <source>
        <dbReference type="Proteomes" id="UP000053260"/>
    </source>
</evidence>
<evidence type="ECO:0000313" key="1">
    <source>
        <dbReference type="EMBL" id="KUO19337.1"/>
    </source>
</evidence>
<organism evidence="1 2">
    <name type="scientific">Streptomyces dysideae</name>
    <dbReference type="NCBI Taxonomy" id="909626"/>
    <lineage>
        <taxon>Bacteria</taxon>
        <taxon>Bacillati</taxon>
        <taxon>Actinomycetota</taxon>
        <taxon>Actinomycetes</taxon>
        <taxon>Kitasatosporales</taxon>
        <taxon>Streptomycetaceae</taxon>
        <taxon>Streptomyces</taxon>
    </lineage>
</organism>
<comment type="caution">
    <text evidence="1">The sequence shown here is derived from an EMBL/GenBank/DDBJ whole genome shotgun (WGS) entry which is preliminary data.</text>
</comment>
<dbReference type="Proteomes" id="UP000053260">
    <property type="component" value="Unassembled WGS sequence"/>
</dbReference>